<feature type="compositionally biased region" description="Basic and acidic residues" evidence="1">
    <location>
        <begin position="33"/>
        <end position="47"/>
    </location>
</feature>
<dbReference type="Proteomes" id="UP000002484">
    <property type="component" value="Chromosome"/>
</dbReference>
<gene>
    <name evidence="2" type="ordered locus">FraEuI1c_5097</name>
</gene>
<dbReference type="STRING" id="298654.FraEuI1c_5097"/>
<feature type="compositionally biased region" description="Low complexity" evidence="1">
    <location>
        <begin position="271"/>
        <end position="282"/>
    </location>
</feature>
<proteinExistence type="predicted"/>
<dbReference type="InParanoid" id="E3J4G7"/>
<dbReference type="OrthoDB" id="3205572at2"/>
<dbReference type="AlphaFoldDB" id="E3J4G7"/>
<dbReference type="KEGG" id="fri:FraEuI1c_5097"/>
<feature type="region of interest" description="Disordered" evidence="1">
    <location>
        <begin position="261"/>
        <end position="316"/>
    </location>
</feature>
<accession>E3J4G7</accession>
<keyword evidence="3" id="KW-1185">Reference proteome</keyword>
<dbReference type="EMBL" id="CP002299">
    <property type="protein sequence ID" value="ADP83086.1"/>
    <property type="molecule type" value="Genomic_DNA"/>
</dbReference>
<name>E3J4G7_PSEI1</name>
<reference evidence="2 3" key="1">
    <citation type="submission" date="2010-10" db="EMBL/GenBank/DDBJ databases">
        <title>Complete sequence of Frankia sp. EuI1c.</title>
        <authorList>
            <consortium name="US DOE Joint Genome Institute"/>
            <person name="Lucas S."/>
            <person name="Copeland A."/>
            <person name="Lapidus A."/>
            <person name="Cheng J.-F."/>
            <person name="Bruce D."/>
            <person name="Goodwin L."/>
            <person name="Pitluck S."/>
            <person name="Chertkov O."/>
            <person name="Detter J.C."/>
            <person name="Han C."/>
            <person name="Tapia R."/>
            <person name="Land M."/>
            <person name="Hauser L."/>
            <person name="Jeffries C."/>
            <person name="Kyrpides N."/>
            <person name="Ivanova N."/>
            <person name="Mikhailova N."/>
            <person name="Beauchemin N."/>
            <person name="Sen A."/>
            <person name="Sur S.A."/>
            <person name="Gtari M."/>
            <person name="Wall L."/>
            <person name="Tisa L."/>
            <person name="Woyke T."/>
        </authorList>
    </citation>
    <scope>NUCLEOTIDE SEQUENCE [LARGE SCALE GENOMIC DNA]</scope>
    <source>
        <strain evidence="3">DSM 45817 / CECT 9037 / EuI1c</strain>
    </source>
</reference>
<protein>
    <submittedName>
        <fullName evidence="2">Uncharacterized protein</fullName>
    </submittedName>
</protein>
<sequence>MRTLGDVLAAMVTCGERWPSVHAELVHRYDPGAAADARRSQQVRDLDGQGAGDGAGLPPGPGPVVAPPIPAFGFVPVPAAPAPGEDATDPVVRRGRLLAGDGMLRVEWPDEDEVTVVHGELWRRRRGEEISGTGTVGAASARPGSPRRPGVVVREQLLVRPWLLLAWLRPRLTASVQVGGRASTRLSAVPRPGARPPVLSGLADGAQRFDLVVDDETGVVVELAAFFRGRLIERVALRRLTVGDTADPRLFDLAALDLGAAGRPEAPRPPAGGSSSEAGPAEPRSPGPPSQAVLVPSRAGAEPVGVGESAVGEPAVPARPRPLAELAGEVDFRLCVPVGRAFVGRIERRPEGAVVVAFPAANNGELLTVSQSAGAGIADTAGWERIRLPDGTPASWWPPDGLLLQGHLVFDRADTRIWVRGVDRHAMTALALSLHPVR</sequence>
<organism evidence="2 3">
    <name type="scientific">Pseudofrankia inefficax (strain DSM 45817 / CECT 9037 / DDB 130130 / EuI1c)</name>
    <name type="common">Frankia inefficax</name>
    <dbReference type="NCBI Taxonomy" id="298654"/>
    <lineage>
        <taxon>Bacteria</taxon>
        <taxon>Bacillati</taxon>
        <taxon>Actinomycetota</taxon>
        <taxon>Actinomycetes</taxon>
        <taxon>Frankiales</taxon>
        <taxon>Frankiaceae</taxon>
        <taxon>Pseudofrankia</taxon>
    </lineage>
</organism>
<evidence type="ECO:0000313" key="3">
    <source>
        <dbReference type="Proteomes" id="UP000002484"/>
    </source>
</evidence>
<evidence type="ECO:0000256" key="1">
    <source>
        <dbReference type="SAM" id="MobiDB-lite"/>
    </source>
</evidence>
<dbReference type="HOGENOM" id="CLU_625228_0_0_11"/>
<dbReference type="RefSeq" id="WP_013426204.1">
    <property type="nucleotide sequence ID" value="NC_014666.1"/>
</dbReference>
<feature type="region of interest" description="Disordered" evidence="1">
    <location>
        <begin position="33"/>
        <end position="64"/>
    </location>
</feature>
<evidence type="ECO:0000313" key="2">
    <source>
        <dbReference type="EMBL" id="ADP83086.1"/>
    </source>
</evidence>